<dbReference type="Pfam" id="PF00665">
    <property type="entry name" value="rve"/>
    <property type="match status" value="1"/>
</dbReference>
<dbReference type="Pfam" id="PF17921">
    <property type="entry name" value="Integrase_H2C2"/>
    <property type="match status" value="1"/>
</dbReference>
<dbReference type="GO" id="GO:0016787">
    <property type="term" value="F:hydrolase activity"/>
    <property type="evidence" value="ECO:0007669"/>
    <property type="project" value="UniProtKB-KW"/>
</dbReference>
<dbReference type="EMBL" id="JWZT01000886">
    <property type="protein sequence ID" value="KII73320.1"/>
    <property type="molecule type" value="Genomic_DNA"/>
</dbReference>
<dbReference type="Pfam" id="PF17917">
    <property type="entry name" value="RT_RNaseH"/>
    <property type="match status" value="1"/>
</dbReference>
<dbReference type="GO" id="GO:0003676">
    <property type="term" value="F:nucleic acid binding"/>
    <property type="evidence" value="ECO:0007669"/>
    <property type="project" value="InterPro"/>
</dbReference>
<evidence type="ECO:0000313" key="9">
    <source>
        <dbReference type="Proteomes" id="UP000031668"/>
    </source>
</evidence>
<sequence>MFKNLPTLSFPSREGVLSLKCDASANALGAYLSQTINGLEKPIAFASRKLNHSERNYSTIDRELLALYWATKKYNYYLVGRHFFLYTDHNPLTFINSMKDTHNRRARMLMSIKEFDFTIRHISGSGNVVADGLSRSTYALKSDSRVPLDSKTKKDIIESYHLDLAHCGLEKTYEAMRRKMNWPNMYKDVKDYIQSCNPCLLYKHQQTTPKCKLVPIIPTAPLHTWHIDYIGPLPTTPMGNKYILLMVDQFTKWPEAVATRNQDAETTANIFMGNIVSRFGVPKKIITDQGRQFESATFKGLCEGLEIEKARTSAYHPQSNGIAERCVKTLKERLKLLCQDDIDQWDQKLNHALMALRFSKHCSTGFSPFELLTGHQPRTITDTKFCTETTESWRSESKFLNSLKNSLKRIHEKASKNITIKQEHYSKYYNKNIHDNNLDIQDIVARKSINQGSLSKVFIKPSVIVEKISQTNYRIRDLDSPHKSEILHHNRLKKLFTPLQNKGTEEGRYVTCITLRMLGNHSELIGLNYY</sequence>
<dbReference type="AlphaFoldDB" id="A0A0C2NAB2"/>
<dbReference type="Gene3D" id="3.30.420.10">
    <property type="entry name" value="Ribonuclease H-like superfamily/Ribonuclease H"/>
    <property type="match status" value="1"/>
</dbReference>
<dbReference type="Proteomes" id="UP000031668">
    <property type="component" value="Unassembled WGS sequence"/>
</dbReference>
<dbReference type="SUPFAM" id="SSF53098">
    <property type="entry name" value="Ribonuclease H-like"/>
    <property type="match status" value="1"/>
</dbReference>
<protein>
    <submittedName>
        <fullName evidence="8">Retrovirus-related Pol polyprotein</fullName>
    </submittedName>
</protein>
<keyword evidence="4" id="KW-0255">Endonuclease</keyword>
<dbReference type="OrthoDB" id="6079421at2759"/>
<keyword evidence="3" id="KW-0540">Nuclease</keyword>
<dbReference type="InterPro" id="IPR043502">
    <property type="entry name" value="DNA/RNA_pol_sf"/>
</dbReference>
<dbReference type="GO" id="GO:0015074">
    <property type="term" value="P:DNA integration"/>
    <property type="evidence" value="ECO:0007669"/>
    <property type="project" value="InterPro"/>
</dbReference>
<dbReference type="CDD" id="cd09274">
    <property type="entry name" value="RNase_HI_RT_Ty3"/>
    <property type="match status" value="1"/>
</dbReference>
<evidence type="ECO:0000313" key="8">
    <source>
        <dbReference type="EMBL" id="KII73320.1"/>
    </source>
</evidence>
<dbReference type="FunFam" id="3.10.20.370:FF:000001">
    <property type="entry name" value="Retrovirus-related Pol polyprotein from transposon 17.6-like protein"/>
    <property type="match status" value="1"/>
</dbReference>
<evidence type="ECO:0000256" key="3">
    <source>
        <dbReference type="ARBA" id="ARBA00022722"/>
    </source>
</evidence>
<dbReference type="PANTHER" id="PTHR37984:SF15">
    <property type="entry name" value="INTEGRASE CATALYTIC DOMAIN-CONTAINING PROTEIN"/>
    <property type="match status" value="1"/>
</dbReference>
<keyword evidence="6" id="KW-0695">RNA-directed DNA polymerase</keyword>
<dbReference type="Gene3D" id="1.10.340.70">
    <property type="match status" value="1"/>
</dbReference>
<dbReference type="FunFam" id="3.30.420.10:FF:000032">
    <property type="entry name" value="Retrovirus-related Pol polyprotein from transposon 297-like Protein"/>
    <property type="match status" value="1"/>
</dbReference>
<keyword evidence="2" id="KW-0548">Nucleotidyltransferase</keyword>
<evidence type="ECO:0000256" key="5">
    <source>
        <dbReference type="ARBA" id="ARBA00022801"/>
    </source>
</evidence>
<keyword evidence="5" id="KW-0378">Hydrolase</keyword>
<name>A0A0C2NAB2_THEKT</name>
<proteinExistence type="predicted"/>
<dbReference type="SUPFAM" id="SSF56672">
    <property type="entry name" value="DNA/RNA polymerases"/>
    <property type="match status" value="1"/>
</dbReference>
<evidence type="ECO:0000256" key="4">
    <source>
        <dbReference type="ARBA" id="ARBA00022759"/>
    </source>
</evidence>
<dbReference type="InterPro" id="IPR050951">
    <property type="entry name" value="Retrovirus_Pol_polyprotein"/>
</dbReference>
<reference evidence="8 9" key="1">
    <citation type="journal article" date="2014" name="Genome Biol. Evol.">
        <title>The genome of the myxosporean Thelohanellus kitauei shows adaptations to nutrient acquisition within its fish host.</title>
        <authorList>
            <person name="Yang Y."/>
            <person name="Xiong J."/>
            <person name="Zhou Z."/>
            <person name="Huo F."/>
            <person name="Miao W."/>
            <person name="Ran C."/>
            <person name="Liu Y."/>
            <person name="Zhang J."/>
            <person name="Feng J."/>
            <person name="Wang M."/>
            <person name="Wang M."/>
            <person name="Wang L."/>
            <person name="Yao B."/>
        </authorList>
    </citation>
    <scope>NUCLEOTIDE SEQUENCE [LARGE SCALE GENOMIC DNA]</scope>
    <source>
        <strain evidence="8">Wuqing</strain>
    </source>
</reference>
<dbReference type="InterPro" id="IPR001584">
    <property type="entry name" value="Integrase_cat-core"/>
</dbReference>
<dbReference type="InterPro" id="IPR036397">
    <property type="entry name" value="RNaseH_sf"/>
</dbReference>
<dbReference type="GO" id="GO:0004519">
    <property type="term" value="F:endonuclease activity"/>
    <property type="evidence" value="ECO:0007669"/>
    <property type="project" value="UniProtKB-KW"/>
</dbReference>
<evidence type="ECO:0000259" key="7">
    <source>
        <dbReference type="PROSITE" id="PS50994"/>
    </source>
</evidence>
<dbReference type="InterPro" id="IPR012337">
    <property type="entry name" value="RNaseH-like_sf"/>
</dbReference>
<organism evidence="8 9">
    <name type="scientific">Thelohanellus kitauei</name>
    <name type="common">Myxosporean</name>
    <dbReference type="NCBI Taxonomy" id="669202"/>
    <lineage>
        <taxon>Eukaryota</taxon>
        <taxon>Metazoa</taxon>
        <taxon>Cnidaria</taxon>
        <taxon>Myxozoa</taxon>
        <taxon>Myxosporea</taxon>
        <taxon>Bivalvulida</taxon>
        <taxon>Platysporina</taxon>
        <taxon>Myxobolidae</taxon>
        <taxon>Thelohanellus</taxon>
    </lineage>
</organism>
<feature type="domain" description="Integrase catalytic" evidence="7">
    <location>
        <begin position="217"/>
        <end position="376"/>
    </location>
</feature>
<accession>A0A0C2NAB2</accession>
<dbReference type="PANTHER" id="PTHR37984">
    <property type="entry name" value="PROTEIN CBG26694"/>
    <property type="match status" value="1"/>
</dbReference>
<comment type="caution">
    <text evidence="8">The sequence shown here is derived from an EMBL/GenBank/DDBJ whole genome shotgun (WGS) entry which is preliminary data.</text>
</comment>
<evidence type="ECO:0000256" key="1">
    <source>
        <dbReference type="ARBA" id="ARBA00022679"/>
    </source>
</evidence>
<gene>
    <name evidence="8" type="ORF">RF11_04702</name>
</gene>
<evidence type="ECO:0000256" key="6">
    <source>
        <dbReference type="ARBA" id="ARBA00022918"/>
    </source>
</evidence>
<dbReference type="GO" id="GO:0003964">
    <property type="term" value="F:RNA-directed DNA polymerase activity"/>
    <property type="evidence" value="ECO:0007669"/>
    <property type="project" value="UniProtKB-KW"/>
</dbReference>
<keyword evidence="1" id="KW-0808">Transferase</keyword>
<dbReference type="InterPro" id="IPR041588">
    <property type="entry name" value="Integrase_H2C2"/>
</dbReference>
<dbReference type="InterPro" id="IPR054465">
    <property type="entry name" value="Integrase_p58-like_C"/>
</dbReference>
<dbReference type="Pfam" id="PF22938">
    <property type="entry name" value="Integrase_p58_C"/>
    <property type="match status" value="1"/>
</dbReference>
<keyword evidence="9" id="KW-1185">Reference proteome</keyword>
<dbReference type="InterPro" id="IPR041373">
    <property type="entry name" value="RT_RNaseH"/>
</dbReference>
<evidence type="ECO:0000256" key="2">
    <source>
        <dbReference type="ARBA" id="ARBA00022695"/>
    </source>
</evidence>
<dbReference type="PROSITE" id="PS50994">
    <property type="entry name" value="INTEGRASE"/>
    <property type="match status" value="1"/>
</dbReference>
<dbReference type="Gene3D" id="3.10.20.370">
    <property type="match status" value="1"/>
</dbReference>